<feature type="binding site" evidence="16">
    <location>
        <begin position="110"/>
        <end position="113"/>
    </location>
    <ligand>
        <name>substrate</name>
    </ligand>
</feature>
<reference evidence="17 18" key="1">
    <citation type="journal article" date="2009" name="Stand. Genomic Sci.">
        <title>Complete genome sequence of Streptobacillus moniliformis type strain (9901T).</title>
        <authorList>
            <person name="Nolan M."/>
            <person name="Gronow S."/>
            <person name="Lapidus A."/>
            <person name="Ivanova N."/>
            <person name="Copeland A."/>
            <person name="Lucas S."/>
            <person name="Del Rio T.G."/>
            <person name="Chen F."/>
            <person name="Tice H."/>
            <person name="Pitluck S."/>
            <person name="Cheng J.F."/>
            <person name="Sims D."/>
            <person name="Meincke L."/>
            <person name="Bruce D."/>
            <person name="Goodwin L."/>
            <person name="Brettin T."/>
            <person name="Han C."/>
            <person name="Detter J.C."/>
            <person name="Ovchinikova G."/>
            <person name="Pati A."/>
            <person name="Mavromatis K."/>
            <person name="Mikhailova N."/>
            <person name="Chen A."/>
            <person name="Palaniappan K."/>
            <person name="Land M."/>
            <person name="Hauser L."/>
            <person name="Chang Y.J."/>
            <person name="Jeffries C.D."/>
            <person name="Rohde M."/>
            <person name="Sproer C."/>
            <person name="Goker M."/>
            <person name="Bristow J."/>
            <person name="Eisen J.A."/>
            <person name="Markowitz V."/>
            <person name="Hugenholtz P."/>
            <person name="Kyrpides N.C."/>
            <person name="Klenk H.P."/>
            <person name="Chain P."/>
        </authorList>
    </citation>
    <scope>NUCLEOTIDE SEQUENCE [LARGE SCALE GENOMIC DNA]</scope>
    <source>
        <strain evidence="18">ATCC 14647 / DSM 12112 / NCTC 10651 / 9901</strain>
    </source>
</reference>
<comment type="caution">
    <text evidence="16">Lacks conserved residue(s) required for the propagation of feature annotation.</text>
</comment>
<comment type="pathway">
    <text evidence="4 16">Cofactor biosynthesis; coenzyme A biosynthesis; CoA from (R)-pantothenate: step 1/5.</text>
</comment>
<dbReference type="STRING" id="519441.Smon_0238"/>
<feature type="binding site" evidence="16">
    <location>
        <position position="133"/>
    </location>
    <ligand>
        <name>K(+)</name>
        <dbReference type="ChEBI" id="CHEBI:29103"/>
    </ligand>
</feature>
<organism evidence="17 18">
    <name type="scientific">Streptobacillus moniliformis (strain ATCC 14647 / DSM 12112 / NCTC 10651 / 9901)</name>
    <dbReference type="NCBI Taxonomy" id="519441"/>
    <lineage>
        <taxon>Bacteria</taxon>
        <taxon>Fusobacteriati</taxon>
        <taxon>Fusobacteriota</taxon>
        <taxon>Fusobacteriia</taxon>
        <taxon>Fusobacteriales</taxon>
        <taxon>Leptotrichiaceae</taxon>
        <taxon>Streptobacillus</taxon>
    </lineage>
</organism>
<evidence type="ECO:0000256" key="12">
    <source>
        <dbReference type="ARBA" id="ARBA00022958"/>
    </source>
</evidence>
<sequence>MILGFDIGNTHICPIIYDNNGKILEKFRIPSKTNLTEDTLYATLKTLCDFKKIDLSDVKDVVYSSVVPHLNNVFDYLAKKYFNCEPYVLNINNIDENLLTFNANTERNLGADRIATILAMKKYMSNKKCIIIDFGTATTFEVIKDNKYLGGAILPGIDLSINALFQNTAKLPKVTFEKPNEVLGNTTVTQINIGIYYSNIGAIKELINQYKNIYPDAYVISTGGQGKIITEDLKDFINEYKGNLCEEGIFEFYRYIKSRS</sequence>
<comment type="subcellular location">
    <subcellularLocation>
        <location evidence="3 16">Cytoplasm</location>
    </subcellularLocation>
</comment>
<dbReference type="UniPathway" id="UPA00241">
    <property type="reaction ID" value="UER00352"/>
</dbReference>
<proteinExistence type="inferred from homology"/>
<evidence type="ECO:0000313" key="18">
    <source>
        <dbReference type="Proteomes" id="UP000002072"/>
    </source>
</evidence>
<dbReference type="KEGG" id="smf:Smon_0238"/>
<dbReference type="PANTHER" id="PTHR34265:SF1">
    <property type="entry name" value="TYPE III PANTOTHENATE KINASE"/>
    <property type="match status" value="1"/>
</dbReference>
<evidence type="ECO:0000256" key="6">
    <source>
        <dbReference type="ARBA" id="ARBA00012102"/>
    </source>
</evidence>
<comment type="cofactor">
    <cofactor evidence="2">
        <name>K(+)</name>
        <dbReference type="ChEBI" id="CHEBI:29103"/>
    </cofactor>
</comment>
<dbReference type="Gene3D" id="3.30.420.40">
    <property type="match status" value="2"/>
</dbReference>
<evidence type="ECO:0000256" key="15">
    <source>
        <dbReference type="ARBA" id="ARBA00040883"/>
    </source>
</evidence>
<comment type="function">
    <text evidence="16">Catalyzes the phosphorylation of pantothenate (Pan), the first step in CoA biosynthesis.</text>
</comment>
<evidence type="ECO:0000256" key="8">
    <source>
        <dbReference type="ARBA" id="ARBA00022679"/>
    </source>
</evidence>
<keyword evidence="10 16" id="KW-0418">Kinase</keyword>
<dbReference type="GO" id="GO:0005737">
    <property type="term" value="C:cytoplasm"/>
    <property type="evidence" value="ECO:0007669"/>
    <property type="project" value="UniProtKB-SubCell"/>
</dbReference>
<feature type="binding site" evidence="16">
    <location>
        <position position="187"/>
    </location>
    <ligand>
        <name>substrate</name>
    </ligand>
</feature>
<accession>D1AWP7</accession>
<evidence type="ECO:0000313" key="17">
    <source>
        <dbReference type="EMBL" id="ACZ00723.1"/>
    </source>
</evidence>
<dbReference type="Pfam" id="PF03309">
    <property type="entry name" value="Pan_kinase"/>
    <property type="match status" value="1"/>
</dbReference>
<dbReference type="GO" id="GO:0046872">
    <property type="term" value="F:metal ion binding"/>
    <property type="evidence" value="ECO:0007669"/>
    <property type="project" value="UniProtKB-KW"/>
</dbReference>
<comment type="subunit">
    <text evidence="5 16">Homodimer.</text>
</comment>
<dbReference type="Proteomes" id="UP000002072">
    <property type="component" value="Chromosome"/>
</dbReference>
<keyword evidence="8 16" id="KW-0808">Transferase</keyword>
<comment type="similarity">
    <text evidence="14 16">Belongs to the type III pantothenate kinase family.</text>
</comment>
<dbReference type="SUPFAM" id="SSF53067">
    <property type="entry name" value="Actin-like ATPase domain"/>
    <property type="match status" value="2"/>
</dbReference>
<keyword evidence="11 16" id="KW-0067">ATP-binding</keyword>
<dbReference type="CDD" id="cd24015">
    <property type="entry name" value="ASKHA_NBD_PanK-III"/>
    <property type="match status" value="1"/>
</dbReference>
<dbReference type="HAMAP" id="MF_01274">
    <property type="entry name" value="Pantothen_kinase_3"/>
    <property type="match status" value="1"/>
</dbReference>
<evidence type="ECO:0000256" key="13">
    <source>
        <dbReference type="ARBA" id="ARBA00022993"/>
    </source>
</evidence>
<dbReference type="InterPro" id="IPR004619">
    <property type="entry name" value="Type_III_PanK"/>
</dbReference>
<evidence type="ECO:0000256" key="10">
    <source>
        <dbReference type="ARBA" id="ARBA00022777"/>
    </source>
</evidence>
<evidence type="ECO:0000256" key="3">
    <source>
        <dbReference type="ARBA" id="ARBA00004496"/>
    </source>
</evidence>
<evidence type="ECO:0000256" key="14">
    <source>
        <dbReference type="ARBA" id="ARBA00038036"/>
    </source>
</evidence>
<keyword evidence="9 16" id="KW-0547">Nucleotide-binding</keyword>
<keyword evidence="18" id="KW-1185">Reference proteome</keyword>
<comment type="cofactor">
    <cofactor evidence="16">
        <name>NH4(+)</name>
        <dbReference type="ChEBI" id="CHEBI:28938"/>
    </cofactor>
    <cofactor evidence="16">
        <name>K(+)</name>
        <dbReference type="ChEBI" id="CHEBI:29103"/>
    </cofactor>
    <text evidence="16">A monovalent cation. Ammonium or potassium.</text>
</comment>
<protein>
    <recommendedName>
        <fullName evidence="15 16">Type III pantothenate kinase</fullName>
        <ecNumber evidence="6 16">2.7.1.33</ecNumber>
    </recommendedName>
    <alternativeName>
        <fullName evidence="16">PanK-III</fullName>
    </alternativeName>
    <alternativeName>
        <fullName evidence="16">Pantothenic acid kinase</fullName>
    </alternativeName>
</protein>
<keyword evidence="12 16" id="KW-0630">Potassium</keyword>
<feature type="binding site" evidence="16">
    <location>
        <begin position="6"/>
        <end position="13"/>
    </location>
    <ligand>
        <name>ATP</name>
        <dbReference type="ChEBI" id="CHEBI:30616"/>
    </ligand>
</feature>
<keyword evidence="13 16" id="KW-0173">Coenzyme A biosynthesis</keyword>
<keyword evidence="16" id="KW-0479">Metal-binding</keyword>
<feature type="binding site" evidence="16">
    <location>
        <position position="136"/>
    </location>
    <ligand>
        <name>ATP</name>
        <dbReference type="ChEBI" id="CHEBI:30616"/>
    </ligand>
</feature>
<evidence type="ECO:0000256" key="16">
    <source>
        <dbReference type="HAMAP-Rule" id="MF_01274"/>
    </source>
</evidence>
<dbReference type="eggNOG" id="COG1521">
    <property type="taxonomic scope" value="Bacteria"/>
</dbReference>
<dbReference type="HOGENOM" id="CLU_066627_1_1_0"/>
<evidence type="ECO:0000256" key="7">
    <source>
        <dbReference type="ARBA" id="ARBA00022490"/>
    </source>
</evidence>
<dbReference type="NCBIfam" id="TIGR00671">
    <property type="entry name" value="baf"/>
    <property type="match status" value="1"/>
</dbReference>
<evidence type="ECO:0000256" key="1">
    <source>
        <dbReference type="ARBA" id="ARBA00001206"/>
    </source>
</evidence>
<dbReference type="PANTHER" id="PTHR34265">
    <property type="entry name" value="TYPE III PANTOTHENATE KINASE"/>
    <property type="match status" value="1"/>
</dbReference>
<dbReference type="GO" id="GO:0004594">
    <property type="term" value="F:pantothenate kinase activity"/>
    <property type="evidence" value="ECO:0007669"/>
    <property type="project" value="UniProtKB-UniRule"/>
</dbReference>
<evidence type="ECO:0000256" key="2">
    <source>
        <dbReference type="ARBA" id="ARBA00001958"/>
    </source>
</evidence>
<dbReference type="RefSeq" id="WP_012858281.1">
    <property type="nucleotide sequence ID" value="NC_013515.1"/>
</dbReference>
<gene>
    <name evidence="16" type="primary">coaX</name>
    <name evidence="17" type="ordered locus">Smon_0238</name>
</gene>
<dbReference type="OrthoDB" id="9804707at2"/>
<dbReference type="EC" id="2.7.1.33" evidence="6 16"/>
<evidence type="ECO:0000256" key="4">
    <source>
        <dbReference type="ARBA" id="ARBA00005225"/>
    </source>
</evidence>
<dbReference type="GO" id="GO:0005524">
    <property type="term" value="F:ATP binding"/>
    <property type="evidence" value="ECO:0007669"/>
    <property type="project" value="UniProtKB-UniRule"/>
</dbReference>
<dbReference type="InterPro" id="IPR043129">
    <property type="entry name" value="ATPase_NBD"/>
</dbReference>
<keyword evidence="7 16" id="KW-0963">Cytoplasm</keyword>
<dbReference type="EMBL" id="CP001779">
    <property type="protein sequence ID" value="ACZ00723.1"/>
    <property type="molecule type" value="Genomic_DNA"/>
</dbReference>
<evidence type="ECO:0000256" key="11">
    <source>
        <dbReference type="ARBA" id="ARBA00022840"/>
    </source>
</evidence>
<feature type="active site" description="Proton acceptor" evidence="16">
    <location>
        <position position="112"/>
    </location>
</feature>
<evidence type="ECO:0000256" key="5">
    <source>
        <dbReference type="ARBA" id="ARBA00011738"/>
    </source>
</evidence>
<dbReference type="GeneID" id="29673366"/>
<comment type="catalytic activity">
    <reaction evidence="1 16">
        <text>(R)-pantothenate + ATP = (R)-4'-phosphopantothenate + ADP + H(+)</text>
        <dbReference type="Rhea" id="RHEA:16373"/>
        <dbReference type="ChEBI" id="CHEBI:10986"/>
        <dbReference type="ChEBI" id="CHEBI:15378"/>
        <dbReference type="ChEBI" id="CHEBI:29032"/>
        <dbReference type="ChEBI" id="CHEBI:30616"/>
        <dbReference type="ChEBI" id="CHEBI:456216"/>
        <dbReference type="EC" id="2.7.1.33"/>
    </reaction>
</comment>
<evidence type="ECO:0000256" key="9">
    <source>
        <dbReference type="ARBA" id="ARBA00022741"/>
    </source>
</evidence>
<dbReference type="GO" id="GO:0015937">
    <property type="term" value="P:coenzyme A biosynthetic process"/>
    <property type="evidence" value="ECO:0007669"/>
    <property type="project" value="UniProtKB-UniRule"/>
</dbReference>
<dbReference type="AlphaFoldDB" id="D1AWP7"/>
<name>D1AWP7_STRM9</name>